<dbReference type="InterPro" id="IPR019734">
    <property type="entry name" value="TPR_rpt"/>
</dbReference>
<dbReference type="InterPro" id="IPR051478">
    <property type="entry name" value="Beta-lactamase-like_AB/R"/>
</dbReference>
<dbReference type="PROSITE" id="PS50005">
    <property type="entry name" value="TPR"/>
    <property type="match status" value="1"/>
</dbReference>
<name>A0ABX0NAK4_9BURK</name>
<protein>
    <submittedName>
        <fullName evidence="4">Serine hydrolase</fullName>
    </submittedName>
</protein>
<dbReference type="InterPro" id="IPR012338">
    <property type="entry name" value="Beta-lactam/transpept-like"/>
</dbReference>
<dbReference type="GO" id="GO:0016787">
    <property type="term" value="F:hydrolase activity"/>
    <property type="evidence" value="ECO:0007669"/>
    <property type="project" value="UniProtKB-KW"/>
</dbReference>
<keyword evidence="4" id="KW-0378">Hydrolase</keyword>
<dbReference type="PANTHER" id="PTHR22935">
    <property type="entry name" value="PENICILLIN-BINDING PROTEIN"/>
    <property type="match status" value="1"/>
</dbReference>
<accession>A0ABX0NAK4</accession>
<dbReference type="InterPro" id="IPR001466">
    <property type="entry name" value="Beta-lactam-related"/>
</dbReference>
<dbReference type="EMBL" id="WHJG01000011">
    <property type="protein sequence ID" value="NHZ80276.1"/>
    <property type="molecule type" value="Genomic_DNA"/>
</dbReference>
<dbReference type="SMART" id="SM00028">
    <property type="entry name" value="TPR"/>
    <property type="match status" value="1"/>
</dbReference>
<sequence length="590" mass="63596">MRSASARACSYRSRTWPTAVRSKTRRTWTWSRRVRRVRYRCVTSTPSEALGLCIPRETGAPAMFLRTLLGRLFHKLLLLIDCTQRTAPPYSPTTMTRQFTLPVFASSCLLALLTTSASAQSPAPVPATDAEILAMITARVDIDKKGTGIVVGLIDPRGSRVISYGSLSAGGAPAGVDTVYEIGSITKVFTAILLSDMVLRGDVKLDDPIGAYLPANVKTPLFKGKPITLRELSAQLSGLPSTPPNLAPANPANPFADYTVPHMYAFLGSFEPTRASGELYGYSNYGVGLLGHILSLRAGSDVETLVRQRIGKPLGMDSTAITLSADMKKRLATGYGMPGVPAQNWDMPALAGMGALRSTTADMLKFVGANAGIIPSPLYPAMQAAHKPQHAIDQRPGESIALGWHILDKHGSHIVWHNGGTAGYRTYIGFDPDTRRGVVLMSNSHSGSDDIARRALNRAFPMTVYSPPPALIAALAKRGYDQLGAIYQELRAADPQFSLDEALVNQWGYEMLMQGKPEQSLAIFKLNISLYPASSNAHDSVAEAYEKNGRVAQAIASYRRALDIDPGAKNAQDRLEKLGVPAHGEPAPSR</sequence>
<dbReference type="PANTHER" id="PTHR22935:SF95">
    <property type="entry name" value="BETA-LACTAMASE-LIKE 1-RELATED"/>
    <property type="match status" value="1"/>
</dbReference>
<organism evidence="4 5">
    <name type="scientific">Massilia frigida</name>
    <dbReference type="NCBI Taxonomy" id="2609281"/>
    <lineage>
        <taxon>Bacteria</taxon>
        <taxon>Pseudomonadati</taxon>
        <taxon>Pseudomonadota</taxon>
        <taxon>Betaproteobacteria</taxon>
        <taxon>Burkholderiales</taxon>
        <taxon>Oxalobacteraceae</taxon>
        <taxon>Telluria group</taxon>
        <taxon>Massilia</taxon>
    </lineage>
</organism>
<dbReference type="Proteomes" id="UP000621455">
    <property type="component" value="Unassembled WGS sequence"/>
</dbReference>
<evidence type="ECO:0000259" key="3">
    <source>
        <dbReference type="Pfam" id="PF00144"/>
    </source>
</evidence>
<evidence type="ECO:0000256" key="2">
    <source>
        <dbReference type="PROSITE-ProRule" id="PRU00339"/>
    </source>
</evidence>
<evidence type="ECO:0000256" key="1">
    <source>
        <dbReference type="ARBA" id="ARBA00038473"/>
    </source>
</evidence>
<evidence type="ECO:0000313" key="5">
    <source>
        <dbReference type="Proteomes" id="UP000621455"/>
    </source>
</evidence>
<feature type="domain" description="Beta-lactamase-related" evidence="3">
    <location>
        <begin position="148"/>
        <end position="455"/>
    </location>
</feature>
<comment type="caution">
    <text evidence="4">The sequence shown here is derived from an EMBL/GenBank/DDBJ whole genome shotgun (WGS) entry which is preliminary data.</text>
</comment>
<reference evidence="4 5" key="1">
    <citation type="submission" date="2019-10" db="EMBL/GenBank/DDBJ databases">
        <title>Taxonomy of Antarctic Massilia spp.: description of Massilia rubra sp. nov., Massilia aquatica sp. nov., Massilia mucilaginosa sp. nov., Massilia frigida sp. nov. isolated from streams, lakes and regoliths.</title>
        <authorList>
            <person name="Holochova P."/>
            <person name="Sedlacek I."/>
            <person name="Kralova S."/>
            <person name="Maslanova I."/>
            <person name="Busse H.-J."/>
            <person name="Stankova E."/>
            <person name="Vrbovska V."/>
            <person name="Kovarovic V."/>
            <person name="Bartak M."/>
            <person name="Svec P."/>
            <person name="Pantucek R."/>
        </authorList>
    </citation>
    <scope>NUCLEOTIDE SEQUENCE [LARGE SCALE GENOMIC DNA]</scope>
    <source>
        <strain evidence="4 5">CCM 8695</strain>
    </source>
</reference>
<dbReference type="Pfam" id="PF00144">
    <property type="entry name" value="Beta-lactamase"/>
    <property type="match status" value="1"/>
</dbReference>
<dbReference type="SUPFAM" id="SSF56601">
    <property type="entry name" value="beta-lactamase/transpeptidase-like"/>
    <property type="match status" value="1"/>
</dbReference>
<proteinExistence type="inferred from homology"/>
<feature type="repeat" description="TPR" evidence="2">
    <location>
        <begin position="535"/>
        <end position="568"/>
    </location>
</feature>
<dbReference type="Gene3D" id="1.25.40.10">
    <property type="entry name" value="Tetratricopeptide repeat domain"/>
    <property type="match status" value="1"/>
</dbReference>
<dbReference type="InterPro" id="IPR011990">
    <property type="entry name" value="TPR-like_helical_dom_sf"/>
</dbReference>
<comment type="similarity">
    <text evidence="1">Belongs to the beta-lactamase family.</text>
</comment>
<evidence type="ECO:0000313" key="4">
    <source>
        <dbReference type="EMBL" id="NHZ80276.1"/>
    </source>
</evidence>
<dbReference type="Gene3D" id="3.40.710.10">
    <property type="entry name" value="DD-peptidase/beta-lactamase superfamily"/>
    <property type="match status" value="1"/>
</dbReference>
<keyword evidence="5" id="KW-1185">Reference proteome</keyword>
<gene>
    <name evidence="4" type="ORF">F2P44_13475</name>
</gene>
<keyword evidence="2" id="KW-0802">TPR repeat</keyword>
<dbReference type="SUPFAM" id="SSF48452">
    <property type="entry name" value="TPR-like"/>
    <property type="match status" value="1"/>
</dbReference>